<dbReference type="InParanoid" id="F6SMS8"/>
<keyword evidence="6 11" id="KW-0472">Membrane</keyword>
<dbReference type="InterPro" id="IPR000276">
    <property type="entry name" value="GPCR_Rhodpsn"/>
</dbReference>
<dbReference type="GO" id="GO:0007186">
    <property type="term" value="P:G protein-coupled receptor signaling pathway"/>
    <property type="evidence" value="ECO:0000318"/>
    <property type="project" value="GO_Central"/>
</dbReference>
<dbReference type="PRINTS" id="PR00237">
    <property type="entry name" value="GPCRRHODOPSN"/>
</dbReference>
<evidence type="ECO:0000256" key="11">
    <source>
        <dbReference type="SAM" id="Phobius"/>
    </source>
</evidence>
<evidence type="ECO:0000256" key="9">
    <source>
        <dbReference type="ARBA" id="ARBA00023224"/>
    </source>
</evidence>
<keyword evidence="7 10" id="KW-0675">Receptor</keyword>
<dbReference type="FunFam" id="1.20.1070.10:FF:000142">
    <property type="entry name" value="G protein-coupled receptor 55"/>
    <property type="match status" value="1"/>
</dbReference>
<evidence type="ECO:0000313" key="13">
    <source>
        <dbReference type="Ensembl" id="ENSOANP00000005140.2"/>
    </source>
</evidence>
<evidence type="ECO:0000256" key="1">
    <source>
        <dbReference type="ARBA" id="ARBA00004651"/>
    </source>
</evidence>
<comment type="similarity">
    <text evidence="10">Belongs to the G-protein coupled receptor 1 family.</text>
</comment>
<dbReference type="InterPro" id="IPR017452">
    <property type="entry name" value="GPCR_Rhodpsn_7TM"/>
</dbReference>
<keyword evidence="14" id="KW-1185">Reference proteome</keyword>
<accession>F6SMS8</accession>
<comment type="subcellular location">
    <subcellularLocation>
        <location evidence="1">Cell membrane</location>
        <topology evidence="1">Multi-pass membrane protein</topology>
    </subcellularLocation>
</comment>
<feature type="transmembrane region" description="Helical" evidence="11">
    <location>
        <begin position="220"/>
        <end position="241"/>
    </location>
</feature>
<evidence type="ECO:0000256" key="6">
    <source>
        <dbReference type="ARBA" id="ARBA00023136"/>
    </source>
</evidence>
<protein>
    <recommendedName>
        <fullName evidence="12">G-protein coupled receptors family 1 profile domain-containing protein</fullName>
    </recommendedName>
</protein>
<feature type="transmembrane region" description="Helical" evidence="11">
    <location>
        <begin position="58"/>
        <end position="80"/>
    </location>
</feature>
<name>F6SMS8_ORNAN</name>
<feature type="transmembrane region" description="Helical" evidence="11">
    <location>
        <begin position="173"/>
        <end position="199"/>
    </location>
</feature>
<keyword evidence="3 10" id="KW-0812">Transmembrane</keyword>
<keyword evidence="2" id="KW-1003">Cell membrane</keyword>
<feature type="domain" description="G-protein coupled receptors family 1 profile" evidence="12">
    <location>
        <begin position="38"/>
        <end position="281"/>
    </location>
</feature>
<evidence type="ECO:0000313" key="14">
    <source>
        <dbReference type="Proteomes" id="UP000002279"/>
    </source>
</evidence>
<evidence type="ECO:0000256" key="2">
    <source>
        <dbReference type="ARBA" id="ARBA00022475"/>
    </source>
</evidence>
<evidence type="ECO:0000256" key="10">
    <source>
        <dbReference type="RuleBase" id="RU000688"/>
    </source>
</evidence>
<dbReference type="GO" id="GO:0005886">
    <property type="term" value="C:plasma membrane"/>
    <property type="evidence" value="ECO:0000318"/>
    <property type="project" value="GO_Central"/>
</dbReference>
<reference evidence="13 14" key="1">
    <citation type="journal article" date="2008" name="Nature">
        <title>Genome analysis of the platypus reveals unique signatures of evolution.</title>
        <authorList>
            <person name="Warren W.C."/>
            <person name="Hillier L.W."/>
            <person name="Marshall Graves J.A."/>
            <person name="Birney E."/>
            <person name="Ponting C.P."/>
            <person name="Grutzner F."/>
            <person name="Belov K."/>
            <person name="Miller W."/>
            <person name="Clarke L."/>
            <person name="Chinwalla A.T."/>
            <person name="Yang S.P."/>
            <person name="Heger A."/>
            <person name="Locke D.P."/>
            <person name="Miethke P."/>
            <person name="Waters P.D."/>
            <person name="Veyrunes F."/>
            <person name="Fulton L."/>
            <person name="Fulton B."/>
            <person name="Graves T."/>
            <person name="Wallis J."/>
            <person name="Puente X.S."/>
            <person name="Lopez-Otin C."/>
            <person name="Ordonez G.R."/>
            <person name="Eichler E.E."/>
            <person name="Chen L."/>
            <person name="Cheng Z."/>
            <person name="Deakin J.E."/>
            <person name="Alsop A."/>
            <person name="Thompson K."/>
            <person name="Kirby P."/>
            <person name="Papenfuss A.T."/>
            <person name="Wakefield M.J."/>
            <person name="Olender T."/>
            <person name="Lancet D."/>
            <person name="Huttley G.A."/>
            <person name="Smit A.F."/>
            <person name="Pask A."/>
            <person name="Temple-Smith P."/>
            <person name="Batzer M.A."/>
            <person name="Walker J.A."/>
            <person name="Konkel M.K."/>
            <person name="Harris R.S."/>
            <person name="Whittington C.M."/>
            <person name="Wong E.S."/>
            <person name="Gemmell N.J."/>
            <person name="Buschiazzo E."/>
            <person name="Vargas Jentzsch I.M."/>
            <person name="Merkel A."/>
            <person name="Schmitz J."/>
            <person name="Zemann A."/>
            <person name="Churakov G."/>
            <person name="Kriegs J.O."/>
            <person name="Brosius J."/>
            <person name="Murchison E.P."/>
            <person name="Sachidanandam R."/>
            <person name="Smith C."/>
            <person name="Hannon G.J."/>
            <person name="Tsend-Ayush E."/>
            <person name="McMillan D."/>
            <person name="Attenborough R."/>
            <person name="Rens W."/>
            <person name="Ferguson-Smith M."/>
            <person name="Lefevre C.M."/>
            <person name="Sharp J.A."/>
            <person name="Nicholas K.R."/>
            <person name="Ray D.A."/>
            <person name="Kube M."/>
            <person name="Reinhardt R."/>
            <person name="Pringle T.H."/>
            <person name="Taylor J."/>
            <person name="Jones R.C."/>
            <person name="Nixon B."/>
            <person name="Dacheux J.L."/>
            <person name="Niwa H."/>
            <person name="Sekita Y."/>
            <person name="Huang X."/>
            <person name="Stark A."/>
            <person name="Kheradpour P."/>
            <person name="Kellis M."/>
            <person name="Flicek P."/>
            <person name="Chen Y."/>
            <person name="Webber C."/>
            <person name="Hardison R."/>
            <person name="Nelson J."/>
            <person name="Hallsworth-Pepin K."/>
            <person name="Delehaunty K."/>
            <person name="Markovic C."/>
            <person name="Minx P."/>
            <person name="Feng Y."/>
            <person name="Kremitzki C."/>
            <person name="Mitreva M."/>
            <person name="Glasscock J."/>
            <person name="Wylie T."/>
            <person name="Wohldmann P."/>
            <person name="Thiru P."/>
            <person name="Nhan M.N."/>
            <person name="Pohl C.S."/>
            <person name="Smith S.M."/>
            <person name="Hou S."/>
            <person name="Nefedov M."/>
            <person name="de Jong P.J."/>
            <person name="Renfree M.B."/>
            <person name="Mardis E.R."/>
            <person name="Wilson R.K."/>
        </authorList>
    </citation>
    <scope>NUCLEOTIDE SEQUENCE [LARGE SCALE GENOMIC DNA]</scope>
    <source>
        <strain evidence="13 14">Glennie</strain>
    </source>
</reference>
<keyword evidence="9 10" id="KW-0807">Transducer</keyword>
<keyword evidence="5 10" id="KW-0297">G-protein coupled receptor</keyword>
<feature type="transmembrane region" description="Helical" evidence="11">
    <location>
        <begin position="261"/>
        <end position="284"/>
    </location>
</feature>
<reference evidence="13" key="2">
    <citation type="submission" date="2025-08" db="UniProtKB">
        <authorList>
            <consortium name="Ensembl"/>
        </authorList>
    </citation>
    <scope>IDENTIFICATION</scope>
    <source>
        <strain evidence="13">Glennie</strain>
    </source>
</reference>
<dbReference type="GO" id="GO:0004930">
    <property type="term" value="F:G protein-coupled receptor activity"/>
    <property type="evidence" value="ECO:0000318"/>
    <property type="project" value="GO_Central"/>
</dbReference>
<dbReference type="Gene3D" id="1.20.1070.10">
    <property type="entry name" value="Rhodopsin 7-helix transmembrane proteins"/>
    <property type="match status" value="1"/>
</dbReference>
<dbReference type="Bgee" id="ENSOANG00000003243">
    <property type="expression patterns" value="Expressed in ovary"/>
</dbReference>
<evidence type="ECO:0000259" key="12">
    <source>
        <dbReference type="PROSITE" id="PS50262"/>
    </source>
</evidence>
<dbReference type="eggNOG" id="ENOG502S0QN">
    <property type="taxonomic scope" value="Eukaryota"/>
</dbReference>
<evidence type="ECO:0000256" key="4">
    <source>
        <dbReference type="ARBA" id="ARBA00022989"/>
    </source>
</evidence>
<keyword evidence="4 11" id="KW-1133">Transmembrane helix</keyword>
<dbReference type="Pfam" id="PF00001">
    <property type="entry name" value="7tm_1"/>
    <property type="match status" value="1"/>
</dbReference>
<dbReference type="PROSITE" id="PS50262">
    <property type="entry name" value="G_PROTEIN_RECEP_F1_2"/>
    <property type="match status" value="1"/>
</dbReference>
<dbReference type="HOGENOM" id="CLU_009579_8_2_1"/>
<dbReference type="GeneTree" id="ENSGT01040000240444"/>
<dbReference type="InterPro" id="IPR044734">
    <property type="entry name" value="GPR35_7tmA"/>
</dbReference>
<dbReference type="CDD" id="cd15164">
    <property type="entry name" value="7tmA_GPR35-like"/>
    <property type="match status" value="1"/>
</dbReference>
<dbReference type="PANTHER" id="PTHR24232:SF97">
    <property type="entry name" value="G-PROTEIN COUPLED RECEPTORS FAMILY 1 PROFILE DOMAIN-CONTAINING PROTEIN"/>
    <property type="match status" value="1"/>
</dbReference>
<reference evidence="13" key="3">
    <citation type="submission" date="2025-09" db="UniProtKB">
        <authorList>
            <consortium name="Ensembl"/>
        </authorList>
    </citation>
    <scope>IDENTIFICATION</scope>
    <source>
        <strain evidence="13">Glennie</strain>
    </source>
</reference>
<dbReference type="AlphaFoldDB" id="F6SMS8"/>
<sequence length="313" mass="35799">NPETSEYQSANCSTHLNHIVAILQMVLYIPLFFLGVLFNVLALWVFCFKLKRWTETRVFMTNLVIADSCLLFSLPFMLYVQLQQYQHDTVCLILESVYFINRFMSISTIMAIAVDRYIAIAYPLKAHKLRSPQKAALFCGLLWVLMCISFIYQDGSSVHETRCFLKTSTTPSLRTLILFLLGFLVPLIILSFCSIRIIVHLHRKLGTQSEEQRPPRKAICIIYINMITFIVCFLPVNLGHFVRFILDSIKASCGTLQKVSLFIQVSSLVANINCCLDVICYYLVATEFQEASLLINKCKSWLSGANETQETKL</sequence>
<feature type="transmembrane region" description="Helical" evidence="11">
    <location>
        <begin position="25"/>
        <end position="46"/>
    </location>
</feature>
<dbReference type="SUPFAM" id="SSF81321">
    <property type="entry name" value="Family A G protein-coupled receptor-like"/>
    <property type="match status" value="1"/>
</dbReference>
<evidence type="ECO:0000256" key="3">
    <source>
        <dbReference type="ARBA" id="ARBA00022692"/>
    </source>
</evidence>
<dbReference type="GO" id="GO:0004950">
    <property type="term" value="F:chemokine receptor activity"/>
    <property type="evidence" value="ECO:0007669"/>
    <property type="project" value="InterPro"/>
</dbReference>
<keyword evidence="8" id="KW-0325">Glycoprotein</keyword>
<dbReference type="PANTHER" id="PTHR24232">
    <property type="entry name" value="G-PROTEIN COUPLED RECEPTOR"/>
    <property type="match status" value="1"/>
</dbReference>
<dbReference type="Proteomes" id="UP000002279">
    <property type="component" value="Chromosome 1"/>
</dbReference>
<dbReference type="Ensembl" id="ENSOANT00000005141.2">
    <property type="protein sequence ID" value="ENSOANP00000005140.2"/>
    <property type="gene ID" value="ENSOANG00000003243.2"/>
</dbReference>
<feature type="transmembrane region" description="Helical" evidence="11">
    <location>
        <begin position="135"/>
        <end position="153"/>
    </location>
</feature>
<evidence type="ECO:0000256" key="5">
    <source>
        <dbReference type="ARBA" id="ARBA00023040"/>
    </source>
</evidence>
<feature type="transmembrane region" description="Helical" evidence="11">
    <location>
        <begin position="92"/>
        <end position="114"/>
    </location>
</feature>
<evidence type="ECO:0000256" key="7">
    <source>
        <dbReference type="ARBA" id="ARBA00023170"/>
    </source>
</evidence>
<organism evidence="13 14">
    <name type="scientific">Ornithorhynchus anatinus</name>
    <name type="common">Duckbill platypus</name>
    <dbReference type="NCBI Taxonomy" id="9258"/>
    <lineage>
        <taxon>Eukaryota</taxon>
        <taxon>Metazoa</taxon>
        <taxon>Chordata</taxon>
        <taxon>Craniata</taxon>
        <taxon>Vertebrata</taxon>
        <taxon>Euteleostomi</taxon>
        <taxon>Mammalia</taxon>
        <taxon>Monotremata</taxon>
        <taxon>Ornithorhynchidae</taxon>
        <taxon>Ornithorhynchus</taxon>
    </lineage>
</organism>
<dbReference type="PROSITE" id="PS00237">
    <property type="entry name" value="G_PROTEIN_RECEP_F1_1"/>
    <property type="match status" value="1"/>
</dbReference>
<dbReference type="OMA" id="DGWCLVL"/>
<proteinExistence type="inferred from homology"/>
<evidence type="ECO:0000256" key="8">
    <source>
        <dbReference type="ARBA" id="ARBA00023180"/>
    </source>
</evidence>